<dbReference type="InterPro" id="IPR001876">
    <property type="entry name" value="Znf_RanBP2"/>
</dbReference>
<reference evidence="7 8" key="1">
    <citation type="journal article" date="2012" name="Nucleic Acids Res.">
        <title>Sequencing of the smallest Apicomplexan genome from the human pathogen Babesia microti.</title>
        <authorList>
            <person name="Cornillot E."/>
            <person name="Hadj-Kaddour K."/>
            <person name="Dassouli A."/>
            <person name="Noel B."/>
            <person name="Ranwez V."/>
            <person name="Vacherie B."/>
            <person name="Augagneur Y."/>
            <person name="Bres V."/>
            <person name="Duclos A."/>
            <person name="Randazzo S."/>
            <person name="Carcy B."/>
            <person name="Debierre-Grockiego F."/>
            <person name="Delbecq S."/>
            <person name="Moubri-Menage K."/>
            <person name="Shams-Eldin H."/>
            <person name="Usmani-Brown S."/>
            <person name="Bringaud F."/>
            <person name="Wincker P."/>
            <person name="Vivares C.P."/>
            <person name="Schwarz R.T."/>
            <person name="Schetters T.P."/>
            <person name="Krause P.J."/>
            <person name="Gorenflot A."/>
            <person name="Berry V."/>
            <person name="Barbe V."/>
            <person name="Ben Mamoun C."/>
        </authorList>
    </citation>
    <scope>NUCLEOTIDE SEQUENCE [LARGE SCALE GENOMIC DNA]</scope>
    <source>
        <strain evidence="7 8">RI</strain>
    </source>
</reference>
<dbReference type="Gene3D" id="4.10.1060.10">
    <property type="entry name" value="Zinc finger, RanBP2-type"/>
    <property type="match status" value="1"/>
</dbReference>
<dbReference type="EMBL" id="FO082871">
    <property type="protein sequence ID" value="CCF72934.1"/>
    <property type="molecule type" value="Genomic_DNA"/>
</dbReference>
<gene>
    <name evidence="7" type="ORF">BMR1_01G02365</name>
</gene>
<keyword evidence="3" id="KW-0862">Zinc</keyword>
<keyword evidence="8" id="KW-1185">Reference proteome</keyword>
<dbReference type="VEuPathDB" id="PiroplasmaDB:BMR1_01G02365"/>
<feature type="region of interest" description="Disordered" evidence="5">
    <location>
        <begin position="1"/>
        <end position="29"/>
    </location>
</feature>
<dbReference type="RefSeq" id="XP_012647543.1">
    <property type="nucleotide sequence ID" value="XM_012792089.1"/>
</dbReference>
<dbReference type="Proteomes" id="UP000002899">
    <property type="component" value="Chromosome I"/>
</dbReference>
<evidence type="ECO:0000313" key="7">
    <source>
        <dbReference type="EMBL" id="CCF72934.1"/>
    </source>
</evidence>
<dbReference type="OrthoDB" id="1878647at2759"/>
<feature type="domain" description="RanBP2-type" evidence="6">
    <location>
        <begin position="1367"/>
        <end position="1396"/>
    </location>
</feature>
<dbReference type="SUPFAM" id="SSF90209">
    <property type="entry name" value="Ran binding protein zinc finger-like"/>
    <property type="match status" value="1"/>
</dbReference>
<evidence type="ECO:0000256" key="5">
    <source>
        <dbReference type="SAM" id="MobiDB-lite"/>
    </source>
</evidence>
<evidence type="ECO:0000256" key="3">
    <source>
        <dbReference type="ARBA" id="ARBA00022833"/>
    </source>
</evidence>
<keyword evidence="1" id="KW-0479">Metal-binding</keyword>
<evidence type="ECO:0000259" key="6">
    <source>
        <dbReference type="PROSITE" id="PS50199"/>
    </source>
</evidence>
<reference evidence="7 8" key="2">
    <citation type="journal article" date="2013" name="PLoS ONE">
        <title>Whole genome mapping and re-organization of the nuclear and mitochondrial genomes of Babesia microti isolates.</title>
        <authorList>
            <person name="Cornillot E."/>
            <person name="Dassouli A."/>
            <person name="Garg A."/>
            <person name="Pachikara N."/>
            <person name="Randazzo S."/>
            <person name="Depoix D."/>
            <person name="Carcy B."/>
            <person name="Delbecq S."/>
            <person name="Frutos R."/>
            <person name="Silva J.C."/>
            <person name="Sutton R."/>
            <person name="Krause P.J."/>
            <person name="Mamoun C.B."/>
        </authorList>
    </citation>
    <scope>NUCLEOTIDE SEQUENCE [LARGE SCALE GENOMIC DNA]</scope>
    <source>
        <strain evidence="7 8">RI</strain>
    </source>
</reference>
<proteinExistence type="predicted"/>
<dbReference type="Pfam" id="PF00641">
    <property type="entry name" value="Zn_ribbon_RanBP"/>
    <property type="match status" value="1"/>
</dbReference>
<dbReference type="PROSITE" id="PS01358">
    <property type="entry name" value="ZF_RANBP2_1"/>
    <property type="match status" value="1"/>
</dbReference>
<dbReference type="KEGG" id="bmic:BMR1_01G02365"/>
<protein>
    <recommendedName>
        <fullName evidence="6">RanBP2-type domain-containing protein</fullName>
    </recommendedName>
</protein>
<dbReference type="SMART" id="SM00547">
    <property type="entry name" value="ZnF_RBZ"/>
    <property type="match status" value="1"/>
</dbReference>
<organism evidence="7 8">
    <name type="scientific">Babesia microti (strain RI)</name>
    <dbReference type="NCBI Taxonomy" id="1133968"/>
    <lineage>
        <taxon>Eukaryota</taxon>
        <taxon>Sar</taxon>
        <taxon>Alveolata</taxon>
        <taxon>Apicomplexa</taxon>
        <taxon>Aconoidasida</taxon>
        <taxon>Piroplasmida</taxon>
        <taxon>Babesiidae</taxon>
        <taxon>Babesia</taxon>
    </lineage>
</organism>
<dbReference type="GeneID" id="24423550"/>
<keyword evidence="2 4" id="KW-0863">Zinc-finger</keyword>
<evidence type="ECO:0000256" key="1">
    <source>
        <dbReference type="ARBA" id="ARBA00022723"/>
    </source>
</evidence>
<sequence>MMIKKRKMTDINGEGTLDPNVMSNTKSSENDTTEIKLYGEILNSPIKKFDICSPNKNKSKSTLLTCDNISDKFEFSIGVSDYDDYNIKVQKEENNNFNKHKKNFNHKNYQHYHEKLLNLVARIKNIIAEYLNTKVYPWFKKRFRKIKEGINKCFGKIAIFTKGKKISSMTAKSVKSQNLKIYIYLPWINNPETLTSQIAEKITINDIQTNETTGELGRNINHILISVKKQKTITTPINFIVNLHASTSQQHTNTCECKKIYEQKLIGNNYKVERTKETIMIDESDISGELAVLVKENEQNFSADNKYNICPFERSKKRLNYTNGDNYYWYDSSEGSRRTPPNRQQHEGLEVEKTANEYAVELDGLEGEKTCNEYAVELDGLEGEKTGNEYAVELEGLEVEKTGNEYAVELDGLEVEKTANEYAVELDGLEGEKTCNEYAVELDGLEGEKTCNEYAVELDGLEVEKTGNEYAVELDGLEGEKTCNEYAVELDGLEVEKTGNEYAVELEGLEVEKTGNEYAVELDGLEGEKTGNEYAVELDGLEVEKTGNEYAVELDGLEVEKTGNEYAVELDGLEGEKTCNEYAVELDGLEGEKTCNEYAVELDGLEGEKTCNEYAVELDGLEGEKTGNEYAVELEGLEVEKTGNEYAVELDGLEGEKTCNEYAVELDGLEGEKTCNEYAVELDGLEGEKTCNEYAVELDGLEGEKTCNEYAVELDGLEGEKTGNEYAVELEGLEVEKTGNEYAVELDGLEGEKTCNEYAVELDGLEGEKTCNEYAVELDGLEVEKTGNEYAVELDGLEVEKTGNEYAVELGVKVCPTRRYDTYCGTESHSARELICTTKRENSPHNLRLLNYIKTQGSQHGQRQCSSAFIPTLELPPIQTTESTLNTSRSFESLARQLSSHSSTCTRDPHLDSQGYKEYEPKYYGRRAHYNALERKFSEDEPPQLGYFHPLFVLRGPALIENRLSVVVVAPFEEIHFDAPQFLFALTRTLSSASVGYVVSGPCIINRVPKGIATSIDGQVAYFDLPILPPYYWYYEFTTPRELLTFDQNGIAAETRDMKISNLVLYNGARSVAAQRVSEVLANFDRLSPCDQNCLRHVIGTEELEPFVAVDIPMKHADALRFTELDCTVHPHYHRQVYVTLPLKELLRSGFDPKKLELQNSKFIDFVARYGILRKKIRLCSPVYNFSPLLYRLELHLPGSDLMAHGETLLFAHFNIKLIPTLQVPPEKDESVLPHAGVDELMERMDDEEFVRIPHLVSVYGIFAKDKSPGFDPNVSNCTPVGASDTPPATGHKAGGGCLCGVLGRSCPYLSILKPSDFTDPSSFLKAYGDPLCEVVADCSEPGGTGANRQEGPASPEGDWTAPMVGRDGNWRCHVCSNVNFPRRTKCNKCSASRSTDGDRIVLQYVNRVHSELVRRVIMSKQRSRVVKRGSTRQPPLQLGLPS</sequence>
<reference evidence="7 8" key="3">
    <citation type="journal article" date="2016" name="Sci. Rep.">
        <title>Genome-wide diversity and gene expression profiling of Babesia microti isolates identify polymorphic genes that mediate host-pathogen interactions.</title>
        <authorList>
            <person name="Silva J.C."/>
            <person name="Cornillot E."/>
            <person name="McCracken C."/>
            <person name="Usmani-Brown S."/>
            <person name="Dwivedi A."/>
            <person name="Ifeonu O.O."/>
            <person name="Crabtree J."/>
            <person name="Gotia H.T."/>
            <person name="Virji A.Z."/>
            <person name="Reynes C."/>
            <person name="Colinge J."/>
            <person name="Kumar V."/>
            <person name="Lawres L."/>
            <person name="Pazzi J.E."/>
            <person name="Pablo J.V."/>
            <person name="Hung C."/>
            <person name="Brancato J."/>
            <person name="Kumari P."/>
            <person name="Orvis J."/>
            <person name="Tretina K."/>
            <person name="Chibucos M."/>
            <person name="Ott S."/>
            <person name="Sadzewicz L."/>
            <person name="Sengamalay N."/>
            <person name="Shetty A.C."/>
            <person name="Su Q."/>
            <person name="Tallon L."/>
            <person name="Fraser C.M."/>
            <person name="Frutos R."/>
            <person name="Molina D.M."/>
            <person name="Krause P.J."/>
            <person name="Ben Mamoun C."/>
        </authorList>
    </citation>
    <scope>NUCLEOTIDE SEQUENCE [LARGE SCALE GENOMIC DNA]</scope>
    <source>
        <strain evidence="7 8">RI</strain>
    </source>
</reference>
<dbReference type="InterPro" id="IPR036443">
    <property type="entry name" value="Znf_RanBP2_sf"/>
</dbReference>
<evidence type="ECO:0000256" key="2">
    <source>
        <dbReference type="ARBA" id="ARBA00022771"/>
    </source>
</evidence>
<name>I7J8M3_BABMR</name>
<dbReference type="PROSITE" id="PS50199">
    <property type="entry name" value="ZF_RANBP2_2"/>
    <property type="match status" value="1"/>
</dbReference>
<evidence type="ECO:0000313" key="8">
    <source>
        <dbReference type="Proteomes" id="UP000002899"/>
    </source>
</evidence>
<dbReference type="GO" id="GO:0008270">
    <property type="term" value="F:zinc ion binding"/>
    <property type="evidence" value="ECO:0007669"/>
    <property type="project" value="UniProtKB-KW"/>
</dbReference>
<evidence type="ECO:0000256" key="4">
    <source>
        <dbReference type="PROSITE-ProRule" id="PRU00322"/>
    </source>
</evidence>
<accession>I7J8M3</accession>